<evidence type="ECO:0000256" key="9">
    <source>
        <dbReference type="PROSITE-ProRule" id="PRU01248"/>
    </source>
</evidence>
<dbReference type="EMBL" id="RSCK01000001">
    <property type="protein sequence ID" value="RUT14506.1"/>
    <property type="molecule type" value="Genomic_DNA"/>
</dbReference>
<keyword evidence="4" id="KW-0159">Chromosome partition</keyword>
<keyword evidence="7" id="KW-0233">DNA recombination</keyword>
<organism evidence="12 13">
    <name type="scientific">Chroococcidiopsis cubana SAG 39.79</name>
    <dbReference type="NCBI Taxonomy" id="388085"/>
    <lineage>
        <taxon>Bacteria</taxon>
        <taxon>Bacillati</taxon>
        <taxon>Cyanobacteriota</taxon>
        <taxon>Cyanophyceae</taxon>
        <taxon>Chroococcidiopsidales</taxon>
        <taxon>Chroococcidiopsidaceae</taxon>
        <taxon>Chroococcidiopsis</taxon>
    </lineage>
</organism>
<dbReference type="GO" id="GO:0006310">
    <property type="term" value="P:DNA recombination"/>
    <property type="evidence" value="ECO:0007669"/>
    <property type="project" value="UniProtKB-KW"/>
</dbReference>
<dbReference type="Pfam" id="PF02899">
    <property type="entry name" value="Phage_int_SAM_1"/>
    <property type="match status" value="1"/>
</dbReference>
<evidence type="ECO:0000313" key="12">
    <source>
        <dbReference type="EMBL" id="RUT14506.1"/>
    </source>
</evidence>
<dbReference type="Gene3D" id="1.10.150.130">
    <property type="match status" value="1"/>
</dbReference>
<dbReference type="GO" id="GO:0005737">
    <property type="term" value="C:cytoplasm"/>
    <property type="evidence" value="ECO:0007669"/>
    <property type="project" value="UniProtKB-SubCell"/>
</dbReference>
<dbReference type="CDD" id="cd00397">
    <property type="entry name" value="DNA_BRE_C"/>
    <property type="match status" value="1"/>
</dbReference>
<dbReference type="InterPro" id="IPR004107">
    <property type="entry name" value="Integrase_SAM-like_N"/>
</dbReference>
<gene>
    <name evidence="12" type="primary">xerD</name>
    <name evidence="12" type="ORF">DSM107010_00520</name>
</gene>
<keyword evidence="13" id="KW-1185">Reference proteome</keyword>
<evidence type="ECO:0000313" key="13">
    <source>
        <dbReference type="Proteomes" id="UP000282574"/>
    </source>
</evidence>
<dbReference type="InterPro" id="IPR011010">
    <property type="entry name" value="DNA_brk_join_enz"/>
</dbReference>
<feature type="domain" description="Core-binding (CB)" evidence="11">
    <location>
        <begin position="23"/>
        <end position="112"/>
    </location>
</feature>
<evidence type="ECO:0000256" key="1">
    <source>
        <dbReference type="ARBA" id="ARBA00004496"/>
    </source>
</evidence>
<proteinExistence type="predicted"/>
<dbReference type="Pfam" id="PF00589">
    <property type="entry name" value="Phage_integrase"/>
    <property type="match status" value="1"/>
</dbReference>
<dbReference type="PANTHER" id="PTHR30349">
    <property type="entry name" value="PHAGE INTEGRASE-RELATED"/>
    <property type="match status" value="1"/>
</dbReference>
<dbReference type="PROSITE" id="PS51900">
    <property type="entry name" value="CB"/>
    <property type="match status" value="1"/>
</dbReference>
<dbReference type="InterPro" id="IPR002104">
    <property type="entry name" value="Integrase_catalytic"/>
</dbReference>
<evidence type="ECO:0000256" key="8">
    <source>
        <dbReference type="ARBA" id="ARBA00023306"/>
    </source>
</evidence>
<dbReference type="RefSeq" id="WP_127022054.1">
    <property type="nucleotide sequence ID" value="NZ_JAVKZF010000005.1"/>
</dbReference>
<dbReference type="GO" id="GO:0015074">
    <property type="term" value="P:DNA integration"/>
    <property type="evidence" value="ECO:0007669"/>
    <property type="project" value="UniProtKB-KW"/>
</dbReference>
<keyword evidence="5" id="KW-0229">DNA integration</keyword>
<dbReference type="GO" id="GO:0051301">
    <property type="term" value="P:cell division"/>
    <property type="evidence" value="ECO:0007669"/>
    <property type="project" value="UniProtKB-KW"/>
</dbReference>
<protein>
    <submittedName>
        <fullName evidence="12">Tyrosine recombinase XerD</fullName>
    </submittedName>
</protein>
<dbReference type="Gene3D" id="1.10.443.10">
    <property type="entry name" value="Intergrase catalytic core"/>
    <property type="match status" value="1"/>
</dbReference>
<dbReference type="InterPro" id="IPR050090">
    <property type="entry name" value="Tyrosine_recombinase_XerCD"/>
</dbReference>
<evidence type="ECO:0000256" key="2">
    <source>
        <dbReference type="ARBA" id="ARBA00022490"/>
    </source>
</evidence>
<comment type="caution">
    <text evidence="12">The sequence shown here is derived from an EMBL/GenBank/DDBJ whole genome shotgun (WGS) entry which is preliminary data.</text>
</comment>
<evidence type="ECO:0000256" key="4">
    <source>
        <dbReference type="ARBA" id="ARBA00022829"/>
    </source>
</evidence>
<dbReference type="PANTHER" id="PTHR30349:SF77">
    <property type="entry name" value="TYROSINE RECOMBINASE XERC"/>
    <property type="match status" value="1"/>
</dbReference>
<sequence>MPSKSVPDPILIPIERVTAPVLSEPTDLRQTRIDEFLLARSLSPNSQKAYRQDLNHFLRWTQTSWTAVTPRQVAQFKGYLLRKDLETRKRVLADSSVCRILGTLKNFYGWLLKTRYVTEDPTVSIELPKLSEPDAQNLPSEQVEQILTAAIATSLPERNLALVSVLLHGLRASEAVNLNLEDYDGQRLFIRQAKADSKGIVPLAPQTRSRLNAYLTWRQQQGHAIEPTSPLFVSESRRNWGKRLSYDGIRKVVETIEQQTGLSIHAHQFRHTFATNLVLQGMNPYHVMTLTRHRSTASFRRYTKAADQVAAETAFYETVEPNNSMSI</sequence>
<reference evidence="12 13" key="1">
    <citation type="journal article" date="2019" name="Genome Biol. Evol.">
        <title>Day and night: Metabolic profiles and evolutionary relationships of six axenic non-marine cyanobacteria.</title>
        <authorList>
            <person name="Will S.E."/>
            <person name="Henke P."/>
            <person name="Boedeker C."/>
            <person name="Huang S."/>
            <person name="Brinkmann H."/>
            <person name="Rohde M."/>
            <person name="Jarek M."/>
            <person name="Friedl T."/>
            <person name="Seufert S."/>
            <person name="Schumacher M."/>
            <person name="Overmann J."/>
            <person name="Neumann-Schaal M."/>
            <person name="Petersen J."/>
        </authorList>
    </citation>
    <scope>NUCLEOTIDE SEQUENCE [LARGE SCALE GENOMIC DNA]</scope>
    <source>
        <strain evidence="12 13">SAG 39.79</strain>
    </source>
</reference>
<evidence type="ECO:0000256" key="6">
    <source>
        <dbReference type="ARBA" id="ARBA00023125"/>
    </source>
</evidence>
<name>A0AB37USV7_9CYAN</name>
<dbReference type="GO" id="GO:0003677">
    <property type="term" value="F:DNA binding"/>
    <property type="evidence" value="ECO:0007669"/>
    <property type="project" value="UniProtKB-UniRule"/>
</dbReference>
<keyword evidence="6 9" id="KW-0238">DNA-binding</keyword>
<keyword evidence="3" id="KW-0132">Cell division</keyword>
<evidence type="ECO:0000259" key="11">
    <source>
        <dbReference type="PROSITE" id="PS51900"/>
    </source>
</evidence>
<evidence type="ECO:0000256" key="5">
    <source>
        <dbReference type="ARBA" id="ARBA00022908"/>
    </source>
</evidence>
<evidence type="ECO:0000259" key="10">
    <source>
        <dbReference type="PROSITE" id="PS51898"/>
    </source>
</evidence>
<keyword evidence="8" id="KW-0131">Cell cycle</keyword>
<dbReference type="InterPro" id="IPR044068">
    <property type="entry name" value="CB"/>
</dbReference>
<dbReference type="GO" id="GO:0007059">
    <property type="term" value="P:chromosome segregation"/>
    <property type="evidence" value="ECO:0007669"/>
    <property type="project" value="UniProtKB-KW"/>
</dbReference>
<feature type="domain" description="Tyr recombinase" evidence="10">
    <location>
        <begin position="133"/>
        <end position="315"/>
    </location>
</feature>
<accession>A0AB37USV7</accession>
<dbReference type="InterPro" id="IPR010998">
    <property type="entry name" value="Integrase_recombinase_N"/>
</dbReference>
<evidence type="ECO:0000256" key="7">
    <source>
        <dbReference type="ARBA" id="ARBA00023172"/>
    </source>
</evidence>
<comment type="subcellular location">
    <subcellularLocation>
        <location evidence="1">Cytoplasm</location>
    </subcellularLocation>
</comment>
<dbReference type="AlphaFoldDB" id="A0AB37USV7"/>
<evidence type="ECO:0000256" key="3">
    <source>
        <dbReference type="ARBA" id="ARBA00022618"/>
    </source>
</evidence>
<dbReference type="Proteomes" id="UP000282574">
    <property type="component" value="Unassembled WGS sequence"/>
</dbReference>
<dbReference type="PROSITE" id="PS51898">
    <property type="entry name" value="TYR_RECOMBINASE"/>
    <property type="match status" value="1"/>
</dbReference>
<dbReference type="InterPro" id="IPR013762">
    <property type="entry name" value="Integrase-like_cat_sf"/>
</dbReference>
<dbReference type="SUPFAM" id="SSF56349">
    <property type="entry name" value="DNA breaking-rejoining enzymes"/>
    <property type="match status" value="1"/>
</dbReference>
<keyword evidence="2" id="KW-0963">Cytoplasm</keyword>